<feature type="domain" description="K+ potassium transporter integral membrane" evidence="14">
    <location>
        <begin position="22"/>
        <end position="473"/>
    </location>
</feature>
<keyword evidence="10 13" id="KW-1133">Transmembrane helix</keyword>
<evidence type="ECO:0000256" key="2">
    <source>
        <dbReference type="ARBA" id="ARBA00007019"/>
    </source>
</evidence>
<evidence type="ECO:0000256" key="6">
    <source>
        <dbReference type="ARBA" id="ARBA00022538"/>
    </source>
</evidence>
<gene>
    <name evidence="13 16" type="primary">kup</name>
    <name evidence="16" type="ordered locus">KVU_PA0160</name>
</gene>
<feature type="transmembrane region" description="Helical" evidence="13">
    <location>
        <begin position="110"/>
        <end position="132"/>
    </location>
</feature>
<feature type="transmembrane region" description="Helical" evidence="13">
    <location>
        <begin position="347"/>
        <end position="367"/>
    </location>
</feature>
<dbReference type="GO" id="GO:0015079">
    <property type="term" value="F:potassium ion transmembrane transporter activity"/>
    <property type="evidence" value="ECO:0007669"/>
    <property type="project" value="UniProtKB-UniRule"/>
</dbReference>
<dbReference type="HAMAP" id="MF_01522">
    <property type="entry name" value="Kup"/>
    <property type="match status" value="1"/>
</dbReference>
<comment type="similarity">
    <text evidence="2 13">Belongs to the HAK/KUP transporter (TC 2.A.72) family.</text>
</comment>
<comment type="subcellular location">
    <subcellularLocation>
        <location evidence="13">Cell inner membrane</location>
        <topology evidence="13">Multi-pass membrane protein</topology>
    </subcellularLocation>
    <subcellularLocation>
        <location evidence="1">Membrane</location>
        <topology evidence="1">Multi-pass membrane protein</topology>
    </subcellularLocation>
</comment>
<organism evidence="16 17">
    <name type="scientific">Ketogulonicigenium vulgare (strain WSH-001)</name>
    <dbReference type="NCBI Taxonomy" id="759362"/>
    <lineage>
        <taxon>Bacteria</taxon>
        <taxon>Pseudomonadati</taxon>
        <taxon>Pseudomonadota</taxon>
        <taxon>Alphaproteobacteria</taxon>
        <taxon>Rhodobacterales</taxon>
        <taxon>Roseobacteraceae</taxon>
        <taxon>Ketogulonicigenium</taxon>
    </lineage>
</organism>
<dbReference type="InterPro" id="IPR053951">
    <property type="entry name" value="K_trans_N"/>
</dbReference>
<keyword evidence="11 13" id="KW-0406">Ion transport</keyword>
<dbReference type="OrthoDB" id="9805577at2"/>
<dbReference type="InterPro" id="IPR023051">
    <property type="entry name" value="Kup"/>
</dbReference>
<dbReference type="PANTHER" id="PTHR30540">
    <property type="entry name" value="OSMOTIC STRESS POTASSIUM TRANSPORTER"/>
    <property type="match status" value="1"/>
</dbReference>
<evidence type="ECO:0000256" key="12">
    <source>
        <dbReference type="ARBA" id="ARBA00023136"/>
    </source>
</evidence>
<feature type="transmembrane region" description="Helical" evidence="13">
    <location>
        <begin position="408"/>
        <end position="427"/>
    </location>
</feature>
<evidence type="ECO:0000259" key="14">
    <source>
        <dbReference type="Pfam" id="PF02705"/>
    </source>
</evidence>
<keyword evidence="6 13" id="KW-0633">Potassium transport</keyword>
<feature type="transmembrane region" description="Helical" evidence="13">
    <location>
        <begin position="55"/>
        <end position="75"/>
    </location>
</feature>
<comment type="function">
    <text evidence="13">Transport of potassium into the cell. Likely operates as a K(+):H(+) symporter.</text>
</comment>
<dbReference type="Proteomes" id="UP000000692">
    <property type="component" value="Plasmid 1"/>
</dbReference>
<feature type="transmembrane region" description="Helical" evidence="13">
    <location>
        <begin position="255"/>
        <end position="275"/>
    </location>
</feature>
<feature type="transmembrane region" description="Helical" evidence="13">
    <location>
        <begin position="219"/>
        <end position="243"/>
    </location>
</feature>
<evidence type="ECO:0000313" key="16">
    <source>
        <dbReference type="EMBL" id="AEM42579.1"/>
    </source>
</evidence>
<protein>
    <recommendedName>
        <fullName evidence="13">Probable potassium transport system protein Kup</fullName>
    </recommendedName>
</protein>
<evidence type="ECO:0000256" key="13">
    <source>
        <dbReference type="HAMAP-Rule" id="MF_01522"/>
    </source>
</evidence>
<feature type="transmembrane region" description="Helical" evidence="13">
    <location>
        <begin position="373"/>
        <end position="396"/>
    </location>
</feature>
<feature type="transmembrane region" description="Helical" evidence="13">
    <location>
        <begin position="144"/>
        <end position="166"/>
    </location>
</feature>
<dbReference type="RefSeq" id="WP_013368506.1">
    <property type="nucleotide sequence ID" value="NC_017386.1"/>
</dbReference>
<keyword evidence="16" id="KW-0614">Plasmid</keyword>
<evidence type="ECO:0000313" key="17">
    <source>
        <dbReference type="Proteomes" id="UP000000692"/>
    </source>
</evidence>
<dbReference type="AlphaFoldDB" id="F9YB27"/>
<dbReference type="KEGG" id="kvl:KVU_PA0160"/>
<evidence type="ECO:0000256" key="1">
    <source>
        <dbReference type="ARBA" id="ARBA00004141"/>
    </source>
</evidence>
<keyword evidence="8 13" id="KW-0769">Symport</keyword>
<dbReference type="Pfam" id="PF02705">
    <property type="entry name" value="K_trans"/>
    <property type="match status" value="1"/>
</dbReference>
<feature type="transmembrane region" description="Helical" evidence="13">
    <location>
        <begin position="295"/>
        <end position="326"/>
    </location>
</feature>
<keyword evidence="7 13" id="KW-0812">Transmembrane</keyword>
<evidence type="ECO:0000256" key="4">
    <source>
        <dbReference type="ARBA" id="ARBA00022475"/>
    </source>
</evidence>
<dbReference type="EMBL" id="CP002019">
    <property type="protein sequence ID" value="AEM42579.1"/>
    <property type="molecule type" value="Genomic_DNA"/>
</dbReference>
<feature type="domain" description="K+ potassium transporter C-terminal" evidence="15">
    <location>
        <begin position="484"/>
        <end position="633"/>
    </location>
</feature>
<dbReference type="PANTHER" id="PTHR30540:SF79">
    <property type="entry name" value="LOW AFFINITY POTASSIUM TRANSPORT SYSTEM PROTEIN KUP"/>
    <property type="match status" value="1"/>
</dbReference>
<evidence type="ECO:0000256" key="3">
    <source>
        <dbReference type="ARBA" id="ARBA00022448"/>
    </source>
</evidence>
<dbReference type="GO" id="GO:0015293">
    <property type="term" value="F:symporter activity"/>
    <property type="evidence" value="ECO:0007669"/>
    <property type="project" value="UniProtKB-UniRule"/>
</dbReference>
<keyword evidence="4 13" id="KW-1003">Cell membrane</keyword>
<keyword evidence="12 13" id="KW-0472">Membrane</keyword>
<proteinExistence type="inferred from homology"/>
<dbReference type="Pfam" id="PF22776">
    <property type="entry name" value="K_trans_C"/>
    <property type="match status" value="1"/>
</dbReference>
<evidence type="ECO:0000256" key="11">
    <source>
        <dbReference type="ARBA" id="ARBA00023065"/>
    </source>
</evidence>
<evidence type="ECO:0000256" key="8">
    <source>
        <dbReference type="ARBA" id="ARBA00022847"/>
    </source>
</evidence>
<feature type="transmembrane region" description="Helical" evidence="13">
    <location>
        <begin position="178"/>
        <end position="199"/>
    </location>
</feature>
<feature type="transmembrane region" description="Helical" evidence="13">
    <location>
        <begin position="433"/>
        <end position="450"/>
    </location>
</feature>
<evidence type="ECO:0000256" key="9">
    <source>
        <dbReference type="ARBA" id="ARBA00022958"/>
    </source>
</evidence>
<geneLocation type="plasmid" evidence="17">
    <name>pKVU_100</name>
</geneLocation>
<dbReference type="GO" id="GO:0005886">
    <property type="term" value="C:plasma membrane"/>
    <property type="evidence" value="ECO:0007669"/>
    <property type="project" value="UniProtKB-SubCell"/>
</dbReference>
<keyword evidence="9 13" id="KW-0630">Potassium</keyword>
<evidence type="ECO:0000256" key="5">
    <source>
        <dbReference type="ARBA" id="ARBA00022519"/>
    </source>
</evidence>
<evidence type="ECO:0000259" key="15">
    <source>
        <dbReference type="Pfam" id="PF22776"/>
    </source>
</evidence>
<dbReference type="InterPro" id="IPR053952">
    <property type="entry name" value="K_trans_C"/>
</dbReference>
<reference evidence="16 17" key="1">
    <citation type="journal article" date="2011" name="J. Bacteriol.">
        <title>Complete genome sequence of the industrial strain Ketogulonicigenium vulgare WSH-001.</title>
        <authorList>
            <person name="Liu L."/>
            <person name="Li Y."/>
            <person name="Zhang J."/>
            <person name="Zhou Z."/>
            <person name="Liu J."/>
            <person name="Li X."/>
            <person name="Zhou J."/>
            <person name="Du G."/>
            <person name="Wang L."/>
            <person name="Chen J."/>
        </authorList>
    </citation>
    <scope>NUCLEOTIDE SEQUENCE [LARGE SCALE GENOMIC DNA]</scope>
    <source>
        <strain evidence="16 17">WSH-001</strain>
        <plasmid evidence="17">pKVU_100</plasmid>
    </source>
</reference>
<name>F9YB27_KETVW</name>
<keyword evidence="5 13" id="KW-0997">Cell inner membrane</keyword>
<keyword evidence="3 13" id="KW-0813">Transport</keyword>
<accession>F9YB27</accession>
<evidence type="ECO:0000256" key="7">
    <source>
        <dbReference type="ARBA" id="ARBA00022692"/>
    </source>
</evidence>
<keyword evidence="17" id="KW-1185">Reference proteome</keyword>
<comment type="catalytic activity">
    <reaction evidence="13">
        <text>K(+)(in) + H(+)(in) = K(+)(out) + H(+)(out)</text>
        <dbReference type="Rhea" id="RHEA:28490"/>
        <dbReference type="ChEBI" id="CHEBI:15378"/>
        <dbReference type="ChEBI" id="CHEBI:29103"/>
    </reaction>
</comment>
<dbReference type="PATRIC" id="fig|759362.5.peg.2853"/>
<dbReference type="InterPro" id="IPR003855">
    <property type="entry name" value="K+_transporter"/>
</dbReference>
<sequence length="633" mass="67622">MQKDQTMAEAPSPARTALAGLTIGALGVVYGDIGTSPLYAFREAMLASGATPTDVPAASVLGVLSLIIWTLMIIVSAKYVVILLRADNEGEGGTLSLLALAARAMRRPHLVVLVLGICGAALFYGDALITPAVSVLSAVEGIKLIAPATAPLVEVIALTIIIALFAIQKHGTEAVARFFGPIMLVWFAALAAGGLWQIAGTPAVLAALNPLHALTFLVTHQGVALAVLGATVLAVTGAEALYADMGHFGRAPIRLGWFWMTFPALVLNYMGQGAVLLTTPAALENPFYLGFPDWALVPIVVLATLATIIASQAVITGAFSLTRQAVQLRLLPRMRIFHTSAAHEGQIYIPVVNLLLCIGVLALVIGFRSSSALASAYGIAVTGTMVVTSILALIVIHKHWGWSRPKAAALMLPFLAIDLLFFGSNLMKVFDGGYVPLLLSAALLLVMLTWRRGTNLLTVKDHEAELSLDRLITQVSGSNLASVPGTAVFLTATPDIAPSALLHSLKHFRALHAQNWIVTIHTANVPRISAQDRLHLTPTADPRFQRIILSFGYAEVPDVPQALLLLRPHGLKFDIMSTSFILSRRSLRRSVRSDLPGWQARMFIFLSRNATAASDYFRIPAGRVVELGVQMNL</sequence>
<dbReference type="HOGENOM" id="CLU_008142_4_2_5"/>
<evidence type="ECO:0000256" key="10">
    <source>
        <dbReference type="ARBA" id="ARBA00022989"/>
    </source>
</evidence>